<dbReference type="GO" id="GO:0035556">
    <property type="term" value="P:intracellular signal transduction"/>
    <property type="evidence" value="ECO:0007669"/>
    <property type="project" value="TreeGrafter"/>
</dbReference>
<feature type="non-terminal residue" evidence="7">
    <location>
        <position position="1"/>
    </location>
</feature>
<reference evidence="8" key="1">
    <citation type="journal article" date="2018" name="Nat. Microbiol.">
        <title>Leveraging single-cell genomics to expand the fungal tree of life.</title>
        <authorList>
            <person name="Ahrendt S.R."/>
            <person name="Quandt C.A."/>
            <person name="Ciobanu D."/>
            <person name="Clum A."/>
            <person name="Salamov A."/>
            <person name="Andreopoulos B."/>
            <person name="Cheng J.F."/>
            <person name="Woyke T."/>
            <person name="Pelin A."/>
            <person name="Henrissat B."/>
            <person name="Reynolds N.K."/>
            <person name="Benny G.L."/>
            <person name="Smith M.E."/>
            <person name="James T.Y."/>
            <person name="Grigoriev I.V."/>
        </authorList>
    </citation>
    <scope>NUCLEOTIDE SEQUENCE [LARGE SCALE GENOMIC DNA]</scope>
    <source>
        <strain evidence="8">Benny S71-1</strain>
    </source>
</reference>
<name>A0A4P9Z363_9FUNG</name>
<dbReference type="PROSITE" id="PS00108">
    <property type="entry name" value="PROTEIN_KINASE_ST"/>
    <property type="match status" value="1"/>
</dbReference>
<dbReference type="InterPro" id="IPR017441">
    <property type="entry name" value="Protein_kinase_ATP_BS"/>
</dbReference>
<dbReference type="Pfam" id="PF00069">
    <property type="entry name" value="Pkinase"/>
    <property type="match status" value="1"/>
</dbReference>
<keyword evidence="4" id="KW-0723">Serine/threonine-protein kinase</keyword>
<dbReference type="Gene3D" id="3.30.200.20">
    <property type="entry name" value="Phosphorylase Kinase, domain 1"/>
    <property type="match status" value="1"/>
</dbReference>
<evidence type="ECO:0000313" key="8">
    <source>
        <dbReference type="Proteomes" id="UP000278143"/>
    </source>
</evidence>
<dbReference type="Gene3D" id="1.10.510.10">
    <property type="entry name" value="Transferase(Phosphotransferase) domain 1"/>
    <property type="match status" value="1"/>
</dbReference>
<dbReference type="SMART" id="SM00220">
    <property type="entry name" value="S_TKc"/>
    <property type="match status" value="1"/>
</dbReference>
<protein>
    <submittedName>
        <fullName evidence="7">Kinase-like domain-containing protein</fullName>
    </submittedName>
</protein>
<feature type="region of interest" description="Disordered" evidence="5">
    <location>
        <begin position="65"/>
        <end position="85"/>
    </location>
</feature>
<dbReference type="PANTHER" id="PTHR24346:SF77">
    <property type="entry name" value="SERINE THREONINE PROTEIN KINASE"/>
    <property type="match status" value="1"/>
</dbReference>
<evidence type="ECO:0000256" key="2">
    <source>
        <dbReference type="ARBA" id="ARBA00022840"/>
    </source>
</evidence>
<dbReference type="GO" id="GO:0004674">
    <property type="term" value="F:protein serine/threonine kinase activity"/>
    <property type="evidence" value="ECO:0007669"/>
    <property type="project" value="UniProtKB-KW"/>
</dbReference>
<dbReference type="OrthoDB" id="68483at2759"/>
<dbReference type="InterPro" id="IPR008271">
    <property type="entry name" value="Ser/Thr_kinase_AS"/>
</dbReference>
<keyword evidence="7" id="KW-0418">Kinase</keyword>
<dbReference type="GO" id="GO:0005524">
    <property type="term" value="F:ATP binding"/>
    <property type="evidence" value="ECO:0007669"/>
    <property type="project" value="UniProtKB-UniRule"/>
</dbReference>
<evidence type="ECO:0000256" key="5">
    <source>
        <dbReference type="SAM" id="MobiDB-lite"/>
    </source>
</evidence>
<dbReference type="GO" id="GO:0005737">
    <property type="term" value="C:cytoplasm"/>
    <property type="evidence" value="ECO:0007669"/>
    <property type="project" value="TreeGrafter"/>
</dbReference>
<proteinExistence type="inferred from homology"/>
<keyword evidence="7" id="KW-0808">Transferase</keyword>
<feature type="domain" description="Protein kinase" evidence="6">
    <location>
        <begin position="22"/>
        <end position="315"/>
    </location>
</feature>
<evidence type="ECO:0000256" key="1">
    <source>
        <dbReference type="ARBA" id="ARBA00022741"/>
    </source>
</evidence>
<organism evidence="7 8">
    <name type="scientific">Syncephalis pseudoplumigaleata</name>
    <dbReference type="NCBI Taxonomy" id="1712513"/>
    <lineage>
        <taxon>Eukaryota</taxon>
        <taxon>Fungi</taxon>
        <taxon>Fungi incertae sedis</taxon>
        <taxon>Zoopagomycota</taxon>
        <taxon>Zoopagomycotina</taxon>
        <taxon>Zoopagomycetes</taxon>
        <taxon>Zoopagales</taxon>
        <taxon>Piptocephalidaceae</taxon>
        <taxon>Syncephalis</taxon>
    </lineage>
</organism>
<dbReference type="InterPro" id="IPR011009">
    <property type="entry name" value="Kinase-like_dom_sf"/>
</dbReference>
<sequence length="354" mass="39719">VKETTSAHYTETEDGTFKLNQYVIKDELGQGSFGIVHLAVDQRTGEEYAIKQFSKHRLRRRVREQQLRHARGRPSPFPRGGVGGIGIGRGRGRGRPFLSGPPPMPGEELDPLRLVRKEVAIYKKLSHKNVVRLYEVLDDPEHDTLFMVFEMCPGGTLMDIAFNKTCAALPVDLARKHFGSLVLGIEYLHDNDIVHRDIKPENLLLSRCGELKIADLGVSEMFEHGDDTMKRTAGSPAFMAPELVSVDRHAFSGKAADIWSMGVTLYCMCFGRLPFVGESILDVYAAIREKPLSGMLNKVPEDRMKMDDIRAHPWLTDDGKQPLIPRSENCQRVEVTEEDVRDAVRRIGSVITAV</sequence>
<dbReference type="InterPro" id="IPR000719">
    <property type="entry name" value="Prot_kinase_dom"/>
</dbReference>
<dbReference type="PANTHER" id="PTHR24346">
    <property type="entry name" value="MAP/MICROTUBULE AFFINITY-REGULATING KINASE"/>
    <property type="match status" value="1"/>
</dbReference>
<evidence type="ECO:0000256" key="3">
    <source>
        <dbReference type="PROSITE-ProRule" id="PRU10141"/>
    </source>
</evidence>
<dbReference type="AlphaFoldDB" id="A0A4P9Z363"/>
<gene>
    <name evidence="7" type="ORF">SYNPS1DRAFT_8263</name>
</gene>
<comment type="similarity">
    <text evidence="4">Belongs to the protein kinase superfamily.</text>
</comment>
<evidence type="ECO:0000256" key="4">
    <source>
        <dbReference type="RuleBase" id="RU000304"/>
    </source>
</evidence>
<keyword evidence="8" id="KW-1185">Reference proteome</keyword>
<dbReference type="CDD" id="cd14008">
    <property type="entry name" value="STKc_LKB1_CaMKK"/>
    <property type="match status" value="1"/>
</dbReference>
<dbReference type="Proteomes" id="UP000278143">
    <property type="component" value="Unassembled WGS sequence"/>
</dbReference>
<accession>A0A4P9Z363</accession>
<dbReference type="EMBL" id="KZ989297">
    <property type="protein sequence ID" value="RKP26964.1"/>
    <property type="molecule type" value="Genomic_DNA"/>
</dbReference>
<feature type="non-terminal residue" evidence="7">
    <location>
        <position position="354"/>
    </location>
</feature>
<dbReference type="PROSITE" id="PS00107">
    <property type="entry name" value="PROTEIN_KINASE_ATP"/>
    <property type="match status" value="1"/>
</dbReference>
<dbReference type="PROSITE" id="PS50011">
    <property type="entry name" value="PROTEIN_KINASE_DOM"/>
    <property type="match status" value="1"/>
</dbReference>
<evidence type="ECO:0000313" key="7">
    <source>
        <dbReference type="EMBL" id="RKP26964.1"/>
    </source>
</evidence>
<dbReference type="SUPFAM" id="SSF56112">
    <property type="entry name" value="Protein kinase-like (PK-like)"/>
    <property type="match status" value="1"/>
</dbReference>
<evidence type="ECO:0000259" key="6">
    <source>
        <dbReference type="PROSITE" id="PS50011"/>
    </source>
</evidence>
<feature type="binding site" evidence="3">
    <location>
        <position position="51"/>
    </location>
    <ligand>
        <name>ATP</name>
        <dbReference type="ChEBI" id="CHEBI:30616"/>
    </ligand>
</feature>
<keyword evidence="2 3" id="KW-0067">ATP-binding</keyword>
<keyword evidence="1 3" id="KW-0547">Nucleotide-binding</keyword>